<proteinExistence type="predicted"/>
<sequence>MKLHNVRALEEEDVIYGGSTEGVCARLVGPVGPAASLKAAVASILPSAVLQMTMNIPPLRLYFCLPGPEELVDRISLITII</sequence>
<protein>
    <submittedName>
        <fullName evidence="1">Uncharacterized protein</fullName>
    </submittedName>
</protein>
<gene>
    <name evidence="1" type="ORF">EYF80_022050</name>
</gene>
<organism evidence="1 2">
    <name type="scientific">Liparis tanakae</name>
    <name type="common">Tanaka's snailfish</name>
    <dbReference type="NCBI Taxonomy" id="230148"/>
    <lineage>
        <taxon>Eukaryota</taxon>
        <taxon>Metazoa</taxon>
        <taxon>Chordata</taxon>
        <taxon>Craniata</taxon>
        <taxon>Vertebrata</taxon>
        <taxon>Euteleostomi</taxon>
        <taxon>Actinopterygii</taxon>
        <taxon>Neopterygii</taxon>
        <taxon>Teleostei</taxon>
        <taxon>Neoteleostei</taxon>
        <taxon>Acanthomorphata</taxon>
        <taxon>Eupercaria</taxon>
        <taxon>Perciformes</taxon>
        <taxon>Cottioidei</taxon>
        <taxon>Cottales</taxon>
        <taxon>Liparidae</taxon>
        <taxon>Liparis</taxon>
    </lineage>
</organism>
<name>A0A4Z2HRV7_9TELE</name>
<keyword evidence="2" id="KW-1185">Reference proteome</keyword>
<dbReference type="AlphaFoldDB" id="A0A4Z2HRV7"/>
<accession>A0A4Z2HRV7</accession>
<dbReference type="EMBL" id="SRLO01000199">
    <property type="protein sequence ID" value="TNN67734.1"/>
    <property type="molecule type" value="Genomic_DNA"/>
</dbReference>
<dbReference type="Proteomes" id="UP000314294">
    <property type="component" value="Unassembled WGS sequence"/>
</dbReference>
<evidence type="ECO:0000313" key="2">
    <source>
        <dbReference type="Proteomes" id="UP000314294"/>
    </source>
</evidence>
<evidence type="ECO:0000313" key="1">
    <source>
        <dbReference type="EMBL" id="TNN67734.1"/>
    </source>
</evidence>
<comment type="caution">
    <text evidence="1">The sequence shown here is derived from an EMBL/GenBank/DDBJ whole genome shotgun (WGS) entry which is preliminary data.</text>
</comment>
<reference evidence="1 2" key="1">
    <citation type="submission" date="2019-03" db="EMBL/GenBank/DDBJ databases">
        <title>First draft genome of Liparis tanakae, snailfish: a comprehensive survey of snailfish specific genes.</title>
        <authorList>
            <person name="Kim W."/>
            <person name="Song I."/>
            <person name="Jeong J.-H."/>
            <person name="Kim D."/>
            <person name="Kim S."/>
            <person name="Ryu S."/>
            <person name="Song J.Y."/>
            <person name="Lee S.K."/>
        </authorList>
    </citation>
    <scope>NUCLEOTIDE SEQUENCE [LARGE SCALE GENOMIC DNA]</scope>
    <source>
        <tissue evidence="1">Muscle</tissue>
    </source>
</reference>